<gene>
    <name evidence="2" type="ORF">LPT13_01595</name>
</gene>
<evidence type="ECO:0000256" key="1">
    <source>
        <dbReference type="ARBA" id="ARBA00043985"/>
    </source>
</evidence>
<reference evidence="2" key="1">
    <citation type="submission" date="2021-11" db="EMBL/GenBank/DDBJ databases">
        <title>A Novel Adlercreutzia Species, isolated from a Allomyrina dichotoma larva feces.</title>
        <authorList>
            <person name="Suh M.K."/>
        </authorList>
    </citation>
    <scope>NUCLEOTIDE SEQUENCE</scope>
    <source>
        <strain evidence="2">JBNU-10</strain>
    </source>
</reference>
<organism evidence="2 3">
    <name type="scientific">Adlercreutzia faecimuris</name>
    <dbReference type="NCBI Taxonomy" id="2897341"/>
    <lineage>
        <taxon>Bacteria</taxon>
        <taxon>Bacillati</taxon>
        <taxon>Actinomycetota</taxon>
        <taxon>Coriobacteriia</taxon>
        <taxon>Eggerthellales</taxon>
        <taxon>Eggerthellaceae</taxon>
        <taxon>Adlercreutzia</taxon>
    </lineage>
</organism>
<dbReference type="PANTHER" id="PTHR31088">
    <property type="entry name" value="MEMBRANE-ASSOCIATED PROTEIN VIPP1, CHLOROPLASTIC"/>
    <property type="match status" value="1"/>
</dbReference>
<evidence type="ECO:0000313" key="2">
    <source>
        <dbReference type="EMBL" id="MCI2241045.1"/>
    </source>
</evidence>
<comment type="caution">
    <text evidence="2">The sequence shown here is derived from an EMBL/GenBank/DDBJ whole genome shotgun (WGS) entry which is preliminary data.</text>
</comment>
<dbReference type="PANTHER" id="PTHR31088:SF6">
    <property type="entry name" value="PHAGE SHOCK PROTEIN A"/>
    <property type="match status" value="1"/>
</dbReference>
<dbReference type="EMBL" id="JAJMLW010000001">
    <property type="protein sequence ID" value="MCI2241045.1"/>
    <property type="molecule type" value="Genomic_DNA"/>
</dbReference>
<evidence type="ECO:0000313" key="3">
    <source>
        <dbReference type="Proteomes" id="UP001430755"/>
    </source>
</evidence>
<keyword evidence="3" id="KW-1185">Reference proteome</keyword>
<dbReference type="RefSeq" id="WP_242162821.1">
    <property type="nucleotide sequence ID" value="NZ_JAJMLW010000001.1"/>
</dbReference>
<protein>
    <submittedName>
        <fullName evidence="2">PspA/IM30 family protein</fullName>
    </submittedName>
</protein>
<comment type="similarity">
    <text evidence="1">Belongs to the PspA/Vipp/IM30 family.</text>
</comment>
<sequence>MSGILDRFTSIIKANINDLLDRAEDPEKMVDQYLRELTESLAEVREATAGVMAEEARCKRVVDENQAEIDRYDGLARKALEAGSEADARTFLAKKQQLEAHNEGLMIAYNAAKDNAEKMRQMHDKLVSDIETLQGRRQSIKAKVAVAKTQDKVNDLTSAGDSAADAIGAFNRMEAKADEMLDRSNAMAELSAKPADPAAELEKKYEEAGSTAAVDDELARMKAEMGIQ</sequence>
<dbReference type="InterPro" id="IPR007157">
    <property type="entry name" value="PspA_VIPP1"/>
</dbReference>
<proteinExistence type="inferred from homology"/>
<dbReference type="Proteomes" id="UP001430755">
    <property type="component" value="Unassembled WGS sequence"/>
</dbReference>
<name>A0ABS9WDV3_9ACTN</name>
<accession>A0ABS9WDV3</accession>
<dbReference type="Pfam" id="PF04012">
    <property type="entry name" value="PspA_IM30"/>
    <property type="match status" value="1"/>
</dbReference>